<dbReference type="Proteomes" id="UP000824890">
    <property type="component" value="Unassembled WGS sequence"/>
</dbReference>
<dbReference type="EMBL" id="JAGKQM010000012">
    <property type="protein sequence ID" value="KAH0897404.1"/>
    <property type="molecule type" value="Genomic_DNA"/>
</dbReference>
<reference evidence="1 2" key="1">
    <citation type="submission" date="2021-05" db="EMBL/GenBank/DDBJ databases">
        <title>Genome Assembly of Synthetic Allotetraploid Brassica napus Reveals Homoeologous Exchanges between Subgenomes.</title>
        <authorList>
            <person name="Davis J.T."/>
        </authorList>
    </citation>
    <scope>NUCLEOTIDE SEQUENCE [LARGE SCALE GENOMIC DNA]</scope>
    <source>
        <strain evidence="2">cv. Da-Ae</strain>
        <tissue evidence="1">Seedling</tissue>
    </source>
</reference>
<comment type="caution">
    <text evidence="1">The sequence shown here is derived from an EMBL/GenBank/DDBJ whole genome shotgun (WGS) entry which is preliminary data.</text>
</comment>
<keyword evidence="2" id="KW-1185">Reference proteome</keyword>
<dbReference type="InterPro" id="IPR036410">
    <property type="entry name" value="HSP_DnaJ_Cys-rich_dom_sf"/>
</dbReference>
<dbReference type="PANTHER" id="PTHR15852:SF13">
    <property type="entry name" value="DNAJ_HSP40 CYSTEINE-RICH DOMAIN SUPERFAMILY PROTEIN"/>
    <property type="match status" value="1"/>
</dbReference>
<proteinExistence type="predicted"/>
<name>A0ABQ8AY33_BRANA</name>
<sequence>MNSALHFAFPAANPTFVCGIRIRRVTPSPGLLCSRLRVFSLPPPPSSSLKVNAESCLKREVHRQRSSLESSMFCYDKSIPEEIIDEPVGLSISEKEIGDNKRCNSCEAKGALLCATCSGTGLYVDSIMESQGIIVKVSCLGCGGSGNIMCKTCGGRGHLGH</sequence>
<evidence type="ECO:0000313" key="2">
    <source>
        <dbReference type="Proteomes" id="UP000824890"/>
    </source>
</evidence>
<dbReference type="SUPFAM" id="SSF57938">
    <property type="entry name" value="DnaJ/Hsp40 cysteine-rich domain"/>
    <property type="match status" value="1"/>
</dbReference>
<dbReference type="PANTHER" id="PTHR15852">
    <property type="entry name" value="PLASTID TRANSCRIPTIONALLY ACTIVE PROTEIN"/>
    <property type="match status" value="1"/>
</dbReference>
<gene>
    <name evidence="1" type="ORF">HID58_046972</name>
</gene>
<evidence type="ECO:0000313" key="1">
    <source>
        <dbReference type="EMBL" id="KAH0897404.1"/>
    </source>
</evidence>
<organism evidence="1 2">
    <name type="scientific">Brassica napus</name>
    <name type="common">Rape</name>
    <dbReference type="NCBI Taxonomy" id="3708"/>
    <lineage>
        <taxon>Eukaryota</taxon>
        <taxon>Viridiplantae</taxon>
        <taxon>Streptophyta</taxon>
        <taxon>Embryophyta</taxon>
        <taxon>Tracheophyta</taxon>
        <taxon>Spermatophyta</taxon>
        <taxon>Magnoliopsida</taxon>
        <taxon>eudicotyledons</taxon>
        <taxon>Gunneridae</taxon>
        <taxon>Pentapetalae</taxon>
        <taxon>rosids</taxon>
        <taxon>malvids</taxon>
        <taxon>Brassicales</taxon>
        <taxon>Brassicaceae</taxon>
        <taxon>Brassiceae</taxon>
        <taxon>Brassica</taxon>
    </lineage>
</organism>
<accession>A0ABQ8AY33</accession>
<protein>
    <submittedName>
        <fullName evidence="1">Uncharacterized protein</fullName>
    </submittedName>
</protein>